<dbReference type="PANTHER" id="PTHR23077">
    <property type="entry name" value="AAA-FAMILY ATPASE"/>
    <property type="match status" value="1"/>
</dbReference>
<dbReference type="InterPro" id="IPR027417">
    <property type="entry name" value="P-loop_NTPase"/>
</dbReference>
<dbReference type="RefSeq" id="WP_274324228.1">
    <property type="nucleotide sequence ID" value="NZ_CP118158.1"/>
</dbReference>
<keyword evidence="1" id="KW-0547">Nucleotide-binding</keyword>
<dbReference type="PROSITE" id="PS00674">
    <property type="entry name" value="AAA"/>
    <property type="match status" value="2"/>
</dbReference>
<accession>A0ABD5XYZ8</accession>
<keyword evidence="3" id="KW-0175">Coiled coil</keyword>
<dbReference type="FunFam" id="3.40.50.300:FF:001025">
    <property type="entry name" value="ATPase family, AAA domain-containing 2B"/>
    <property type="match status" value="2"/>
</dbReference>
<dbReference type="AlphaFoldDB" id="A0ABD5XYZ8"/>
<dbReference type="Proteomes" id="UP001596432">
    <property type="component" value="Unassembled WGS sequence"/>
</dbReference>
<dbReference type="Gene3D" id="3.40.50.300">
    <property type="entry name" value="P-loop containing nucleotide triphosphate hydrolases"/>
    <property type="match status" value="2"/>
</dbReference>
<dbReference type="InterPro" id="IPR003960">
    <property type="entry name" value="ATPase_AAA_CS"/>
</dbReference>
<name>A0ABD5XYZ8_9EURY</name>
<dbReference type="GO" id="GO:0005524">
    <property type="term" value="F:ATP binding"/>
    <property type="evidence" value="ECO:0007669"/>
    <property type="project" value="UniProtKB-KW"/>
</dbReference>
<keyword evidence="7" id="KW-1185">Reference proteome</keyword>
<feature type="region of interest" description="Disordered" evidence="4">
    <location>
        <begin position="244"/>
        <end position="292"/>
    </location>
</feature>
<dbReference type="InterPro" id="IPR003959">
    <property type="entry name" value="ATPase_AAA_core"/>
</dbReference>
<evidence type="ECO:0000313" key="7">
    <source>
        <dbReference type="Proteomes" id="UP001596432"/>
    </source>
</evidence>
<dbReference type="InterPro" id="IPR003593">
    <property type="entry name" value="AAA+_ATPase"/>
</dbReference>
<sequence>MVPERFAFDRRLPDEETVREALDERAITPFGPGERLDRLHRVLYPAFRIEFEYEESELLSFGSSADTATTLVDGLVEGNDRFVHEYVDGTDDPVTVDPEEFDLGAEHPSLGTTVMLEFQATNDRAESVLVERLIDYRERRAAAGEEAAAVFLNKFRDAHGLPDDFDPDGGIDVTDVSRVYLPFWLAEFRAESAEHAYLVSFRDEEDADVEHPDGWVAEWVSGDPTVVGEYGYQVDLDRVQRAADAADGEAGTTGPTSGAETNHAGGPDPVGSAGDRSDRSGATDSGGEIVQPDGVEMDAESLVDPSPGHGFGEVGGMGELKETLRHKVVRPVTDPERFAAYGLGVVNGVLLYGPPGCGKTYVTRALAGELGHSFVEVSPADVTSKYMGEPAQKIADVFEIARANAPCLLFVDEIDGIAGDRGGETDMNSSEQQLVNQLLTELESLDEDDVVVVGATNLLEDVDPAIRRSGRFDERVEVPPPDAEARRAILDLHLAGRPTVDDLDLEPVVERTVGYAASDVELIAENAARAALRDEEPIGQSHLETGVEETESSIGDWVGVSHKEGTHVVQPDGVDLSAHSLVSVDVDQSFDDVGGMADLEARLRETVVDPLENPEAYERYDIDVLSGLLLYGPPGCGKTHVTRALAGELGHAFVEVSPADLTSKWMGKPEQNVADMFEIARANAPCLLFIDEIDAVAGSRGDLQSGQQGMVNQLLTELESLDEDDVVVVGATNLLEDVDQAIRRSGRFDERVEVPPPDAEARRAILDLHLADRPVAEEVDWDRIVEGTEGYAASDIELLAENAARNALQDGEAIRTEHLDTALFETQSSLRNWADGDRYDASDAGSDLRFSG</sequence>
<dbReference type="Gene3D" id="1.10.8.60">
    <property type="match status" value="2"/>
</dbReference>
<evidence type="ECO:0000259" key="5">
    <source>
        <dbReference type="SMART" id="SM00382"/>
    </source>
</evidence>
<organism evidence="6 7">
    <name type="scientific">Halosimplex aquaticum</name>
    <dbReference type="NCBI Taxonomy" id="3026162"/>
    <lineage>
        <taxon>Archaea</taxon>
        <taxon>Methanobacteriati</taxon>
        <taxon>Methanobacteriota</taxon>
        <taxon>Stenosarchaea group</taxon>
        <taxon>Halobacteria</taxon>
        <taxon>Halobacteriales</taxon>
        <taxon>Haloarculaceae</taxon>
        <taxon>Halosimplex</taxon>
    </lineage>
</organism>
<feature type="domain" description="AAA+ ATPase" evidence="5">
    <location>
        <begin position="624"/>
        <end position="758"/>
    </location>
</feature>
<dbReference type="InterPro" id="IPR050168">
    <property type="entry name" value="AAA_ATPase_domain"/>
</dbReference>
<dbReference type="GeneID" id="78818852"/>
<reference evidence="6 7" key="1">
    <citation type="journal article" date="2019" name="Int. J. Syst. Evol. Microbiol.">
        <title>The Global Catalogue of Microorganisms (GCM) 10K type strain sequencing project: providing services to taxonomists for standard genome sequencing and annotation.</title>
        <authorList>
            <consortium name="The Broad Institute Genomics Platform"/>
            <consortium name="The Broad Institute Genome Sequencing Center for Infectious Disease"/>
            <person name="Wu L."/>
            <person name="Ma J."/>
        </authorList>
    </citation>
    <scope>NUCLEOTIDE SEQUENCE [LARGE SCALE GENOMIC DNA]</scope>
    <source>
        <strain evidence="6 7">XZYJT29</strain>
    </source>
</reference>
<protein>
    <submittedName>
        <fullName evidence="6">AAA family ATPase</fullName>
    </submittedName>
</protein>
<dbReference type="SMART" id="SM00382">
    <property type="entry name" value="AAA"/>
    <property type="match status" value="2"/>
</dbReference>
<keyword evidence="2" id="KW-0067">ATP-binding</keyword>
<dbReference type="Pfam" id="PF00004">
    <property type="entry name" value="AAA"/>
    <property type="match status" value="2"/>
</dbReference>
<dbReference type="EMBL" id="JBHTAS010000001">
    <property type="protein sequence ID" value="MFC7138611.1"/>
    <property type="molecule type" value="Genomic_DNA"/>
</dbReference>
<dbReference type="PANTHER" id="PTHR23077:SF171">
    <property type="entry name" value="NUCLEAR VALOSIN-CONTAINING PROTEIN-LIKE"/>
    <property type="match status" value="1"/>
</dbReference>
<evidence type="ECO:0000313" key="6">
    <source>
        <dbReference type="EMBL" id="MFC7138611.1"/>
    </source>
</evidence>
<gene>
    <name evidence="6" type="ORF">ACFQMA_02025</name>
</gene>
<evidence type="ECO:0000256" key="1">
    <source>
        <dbReference type="ARBA" id="ARBA00022741"/>
    </source>
</evidence>
<feature type="compositionally biased region" description="Low complexity" evidence="4">
    <location>
        <begin position="244"/>
        <end position="254"/>
    </location>
</feature>
<evidence type="ECO:0000256" key="4">
    <source>
        <dbReference type="SAM" id="MobiDB-lite"/>
    </source>
</evidence>
<dbReference type="SUPFAM" id="SSF52540">
    <property type="entry name" value="P-loop containing nucleoside triphosphate hydrolases"/>
    <property type="match status" value="2"/>
</dbReference>
<comment type="caution">
    <text evidence="6">The sequence shown here is derived from an EMBL/GenBank/DDBJ whole genome shotgun (WGS) entry which is preliminary data.</text>
</comment>
<feature type="domain" description="AAA+ ATPase" evidence="5">
    <location>
        <begin position="345"/>
        <end position="482"/>
    </location>
</feature>
<evidence type="ECO:0000256" key="2">
    <source>
        <dbReference type="ARBA" id="ARBA00022840"/>
    </source>
</evidence>
<proteinExistence type="predicted"/>
<evidence type="ECO:0000256" key="3">
    <source>
        <dbReference type="ARBA" id="ARBA00023054"/>
    </source>
</evidence>